<dbReference type="InterPro" id="IPR011701">
    <property type="entry name" value="MFS"/>
</dbReference>
<dbReference type="InterPro" id="IPR020846">
    <property type="entry name" value="MFS_dom"/>
</dbReference>
<keyword evidence="10" id="KW-1185">Reference proteome</keyword>
<keyword evidence="4 7" id="KW-0812">Transmembrane</keyword>
<feature type="transmembrane region" description="Helical" evidence="7">
    <location>
        <begin position="161"/>
        <end position="183"/>
    </location>
</feature>
<feature type="transmembrane region" description="Helical" evidence="7">
    <location>
        <begin position="98"/>
        <end position="119"/>
    </location>
</feature>
<dbReference type="Gene3D" id="1.20.1250.20">
    <property type="entry name" value="MFS general substrate transporter like domains"/>
    <property type="match status" value="1"/>
</dbReference>
<dbReference type="PANTHER" id="PTHR23517:SF2">
    <property type="entry name" value="MULTIDRUG RESISTANCE PROTEIN MDTH"/>
    <property type="match status" value="1"/>
</dbReference>
<evidence type="ECO:0000256" key="5">
    <source>
        <dbReference type="ARBA" id="ARBA00022989"/>
    </source>
</evidence>
<keyword evidence="2" id="KW-0813">Transport</keyword>
<comment type="caution">
    <text evidence="9">The sequence shown here is derived from an EMBL/GenBank/DDBJ whole genome shotgun (WGS) entry which is preliminary data.</text>
</comment>
<gene>
    <name evidence="9" type="ORF">FHU36_002764</name>
</gene>
<dbReference type="InterPro" id="IPR050171">
    <property type="entry name" value="MFS_Transporters"/>
</dbReference>
<dbReference type="Proteomes" id="UP000583800">
    <property type="component" value="Unassembled WGS sequence"/>
</dbReference>
<dbReference type="AlphaFoldDB" id="A0A7X0C0K3"/>
<feature type="transmembrane region" description="Helical" evidence="7">
    <location>
        <begin position="204"/>
        <end position="225"/>
    </location>
</feature>
<evidence type="ECO:0000259" key="8">
    <source>
        <dbReference type="PROSITE" id="PS50850"/>
    </source>
</evidence>
<feature type="domain" description="Major facilitator superfamily (MFS) profile" evidence="8">
    <location>
        <begin position="7"/>
        <end position="381"/>
    </location>
</feature>
<evidence type="ECO:0000256" key="4">
    <source>
        <dbReference type="ARBA" id="ARBA00022692"/>
    </source>
</evidence>
<feature type="transmembrane region" description="Helical" evidence="7">
    <location>
        <begin position="36"/>
        <end position="53"/>
    </location>
</feature>
<feature type="transmembrane region" description="Helical" evidence="7">
    <location>
        <begin position="237"/>
        <end position="255"/>
    </location>
</feature>
<dbReference type="PROSITE" id="PS50850">
    <property type="entry name" value="MFS"/>
    <property type="match status" value="1"/>
</dbReference>
<evidence type="ECO:0000256" key="1">
    <source>
        <dbReference type="ARBA" id="ARBA00004651"/>
    </source>
</evidence>
<name>A0A7X0C0K3_9ACTN</name>
<keyword evidence="6 7" id="KW-0472">Membrane</keyword>
<feature type="transmembrane region" description="Helical" evidence="7">
    <location>
        <begin position="267"/>
        <end position="284"/>
    </location>
</feature>
<proteinExistence type="predicted"/>
<feature type="transmembrane region" description="Helical" evidence="7">
    <location>
        <begin position="131"/>
        <end position="155"/>
    </location>
</feature>
<organism evidence="9 10">
    <name type="scientific">Nonomuraea muscovyensis</name>
    <dbReference type="NCBI Taxonomy" id="1124761"/>
    <lineage>
        <taxon>Bacteria</taxon>
        <taxon>Bacillati</taxon>
        <taxon>Actinomycetota</taxon>
        <taxon>Actinomycetes</taxon>
        <taxon>Streptosporangiales</taxon>
        <taxon>Streptosporangiaceae</taxon>
        <taxon>Nonomuraea</taxon>
    </lineage>
</organism>
<feature type="transmembrane region" description="Helical" evidence="7">
    <location>
        <begin position="74"/>
        <end position="92"/>
    </location>
</feature>
<keyword evidence="5 7" id="KW-1133">Transmembrane helix</keyword>
<sequence>MRDLSWPLRLLLVNQLGVNLGFFMLVPYLATHLSGGLGLSAAVVGVVLGVRNLSQQGLAIVGGAAADRFGARGLIIAGCGLRSAGFGLFAVAESAPPLLAAAVLSGLAGALFTPAVRAYVAAEAADRVRAFALFTVFAQAGALAGPVLGSVLLLLDFRVVAVVAALVFAALTAAQALALPARAVTAGGGPIADRLRAGLRDRSFLAFAGAASGMYVLQSQLYLVLPMEADRQSGHPAAVAAIFLVSTVATLLLQVPLTRLFEGRGAAVPIGLAVMGLGFAPLVVTRPAEPGPAGPVAVLVATLALAAGVAIAQPFVLALIPAFAPDGLAGTYFGLFSLVSGVAAAAGNALIGWSGAAGPLVCVAVGLLCALLSTRLSTRWKGTTR</sequence>
<evidence type="ECO:0000313" key="10">
    <source>
        <dbReference type="Proteomes" id="UP000583800"/>
    </source>
</evidence>
<feature type="transmembrane region" description="Helical" evidence="7">
    <location>
        <begin position="357"/>
        <end position="376"/>
    </location>
</feature>
<protein>
    <submittedName>
        <fullName evidence="9">MFS family permease</fullName>
    </submittedName>
</protein>
<dbReference type="EMBL" id="JACHJB010000001">
    <property type="protein sequence ID" value="MBB6346255.1"/>
    <property type="molecule type" value="Genomic_DNA"/>
</dbReference>
<dbReference type="PANTHER" id="PTHR23517">
    <property type="entry name" value="RESISTANCE PROTEIN MDTM, PUTATIVE-RELATED-RELATED"/>
    <property type="match status" value="1"/>
</dbReference>
<dbReference type="GO" id="GO:0005886">
    <property type="term" value="C:plasma membrane"/>
    <property type="evidence" value="ECO:0007669"/>
    <property type="project" value="UniProtKB-SubCell"/>
</dbReference>
<reference evidence="9 10" key="1">
    <citation type="submission" date="2020-08" db="EMBL/GenBank/DDBJ databases">
        <title>Sequencing the genomes of 1000 actinobacteria strains.</title>
        <authorList>
            <person name="Klenk H.-P."/>
        </authorList>
    </citation>
    <scope>NUCLEOTIDE SEQUENCE [LARGE SCALE GENOMIC DNA]</scope>
    <source>
        <strain evidence="9 10">DSM 45913</strain>
    </source>
</reference>
<evidence type="ECO:0000256" key="7">
    <source>
        <dbReference type="SAM" id="Phobius"/>
    </source>
</evidence>
<keyword evidence="3" id="KW-1003">Cell membrane</keyword>
<dbReference type="Pfam" id="PF07690">
    <property type="entry name" value="MFS_1"/>
    <property type="match status" value="1"/>
</dbReference>
<feature type="transmembrane region" description="Helical" evidence="7">
    <location>
        <begin position="296"/>
        <end position="320"/>
    </location>
</feature>
<dbReference type="SUPFAM" id="SSF103473">
    <property type="entry name" value="MFS general substrate transporter"/>
    <property type="match status" value="1"/>
</dbReference>
<comment type="subcellular location">
    <subcellularLocation>
        <location evidence="1">Cell membrane</location>
        <topology evidence="1">Multi-pass membrane protein</topology>
    </subcellularLocation>
</comment>
<feature type="transmembrane region" description="Helical" evidence="7">
    <location>
        <begin position="332"/>
        <end position="351"/>
    </location>
</feature>
<evidence type="ECO:0000313" key="9">
    <source>
        <dbReference type="EMBL" id="MBB6346255.1"/>
    </source>
</evidence>
<dbReference type="RefSeq" id="WP_221495872.1">
    <property type="nucleotide sequence ID" value="NZ_JACHJB010000001.1"/>
</dbReference>
<evidence type="ECO:0000256" key="2">
    <source>
        <dbReference type="ARBA" id="ARBA00022448"/>
    </source>
</evidence>
<evidence type="ECO:0000256" key="6">
    <source>
        <dbReference type="ARBA" id="ARBA00023136"/>
    </source>
</evidence>
<dbReference type="InterPro" id="IPR036259">
    <property type="entry name" value="MFS_trans_sf"/>
</dbReference>
<dbReference type="GO" id="GO:0022857">
    <property type="term" value="F:transmembrane transporter activity"/>
    <property type="evidence" value="ECO:0007669"/>
    <property type="project" value="InterPro"/>
</dbReference>
<evidence type="ECO:0000256" key="3">
    <source>
        <dbReference type="ARBA" id="ARBA00022475"/>
    </source>
</evidence>
<accession>A0A7X0C0K3</accession>